<feature type="transmembrane region" description="Helical" evidence="6">
    <location>
        <begin position="22"/>
        <end position="42"/>
    </location>
</feature>
<dbReference type="InterPro" id="IPR036259">
    <property type="entry name" value="MFS_trans_sf"/>
</dbReference>
<dbReference type="Pfam" id="PF07690">
    <property type="entry name" value="MFS_1"/>
    <property type="match status" value="1"/>
</dbReference>
<evidence type="ECO:0000259" key="7">
    <source>
        <dbReference type="PROSITE" id="PS50850"/>
    </source>
</evidence>
<keyword evidence="5 6" id="KW-0472">Membrane</keyword>
<accession>A0A081BVM5</accession>
<dbReference type="EMBL" id="DF820464">
    <property type="protein sequence ID" value="GAK56380.1"/>
    <property type="molecule type" value="Genomic_DNA"/>
</dbReference>
<dbReference type="AlphaFoldDB" id="A0A081BVM5"/>
<feature type="transmembrane region" description="Helical" evidence="6">
    <location>
        <begin position="289"/>
        <end position="306"/>
    </location>
</feature>
<feature type="transmembrane region" description="Helical" evidence="6">
    <location>
        <begin position="62"/>
        <end position="82"/>
    </location>
</feature>
<dbReference type="InterPro" id="IPR011701">
    <property type="entry name" value="MFS"/>
</dbReference>
<evidence type="ECO:0000256" key="4">
    <source>
        <dbReference type="ARBA" id="ARBA00022989"/>
    </source>
</evidence>
<evidence type="ECO:0000256" key="3">
    <source>
        <dbReference type="ARBA" id="ARBA00022692"/>
    </source>
</evidence>
<dbReference type="eggNOG" id="COG2814">
    <property type="taxonomic scope" value="Bacteria"/>
</dbReference>
<keyword evidence="2" id="KW-1003">Cell membrane</keyword>
<dbReference type="PANTHER" id="PTHR43124">
    <property type="entry name" value="PURINE EFFLUX PUMP PBUE"/>
    <property type="match status" value="1"/>
</dbReference>
<comment type="subcellular location">
    <subcellularLocation>
        <location evidence="1">Cell membrane</location>
        <topology evidence="1">Multi-pass membrane protein</topology>
    </subcellularLocation>
</comment>
<dbReference type="InterPro" id="IPR020846">
    <property type="entry name" value="MFS_dom"/>
</dbReference>
<protein>
    <submittedName>
        <fullName evidence="8">NarK protein</fullName>
    </submittedName>
</protein>
<feature type="transmembrane region" description="Helical" evidence="6">
    <location>
        <begin position="113"/>
        <end position="138"/>
    </location>
</feature>
<feature type="transmembrane region" description="Helical" evidence="6">
    <location>
        <begin position="346"/>
        <end position="369"/>
    </location>
</feature>
<dbReference type="InterPro" id="IPR050189">
    <property type="entry name" value="MFS_Efflux_Transporters"/>
</dbReference>
<gene>
    <name evidence="8" type="ORF">U27_03342</name>
</gene>
<evidence type="ECO:0000313" key="8">
    <source>
        <dbReference type="EMBL" id="GAK56380.1"/>
    </source>
</evidence>
<dbReference type="HOGENOM" id="CLU_692091_0_0_0"/>
<keyword evidence="4 6" id="KW-1133">Transmembrane helix</keyword>
<feature type="transmembrane region" description="Helical" evidence="6">
    <location>
        <begin position="222"/>
        <end position="241"/>
    </location>
</feature>
<feature type="transmembrane region" description="Helical" evidence="6">
    <location>
        <begin position="174"/>
        <end position="195"/>
    </location>
</feature>
<evidence type="ECO:0000256" key="2">
    <source>
        <dbReference type="ARBA" id="ARBA00022475"/>
    </source>
</evidence>
<reference evidence="8" key="1">
    <citation type="journal article" date="2015" name="PeerJ">
        <title>First genomic representation of candidate bacterial phylum KSB3 points to enhanced environmental sensing as a trigger of wastewater bulking.</title>
        <authorList>
            <person name="Sekiguchi Y."/>
            <person name="Ohashi A."/>
            <person name="Parks D.H."/>
            <person name="Yamauchi T."/>
            <person name="Tyson G.W."/>
            <person name="Hugenholtz P."/>
        </authorList>
    </citation>
    <scope>NUCLEOTIDE SEQUENCE [LARGE SCALE GENOMIC DNA]</scope>
</reference>
<dbReference type="Gene3D" id="1.20.1250.20">
    <property type="entry name" value="MFS general substrate transporter like domains"/>
    <property type="match status" value="2"/>
</dbReference>
<dbReference type="GO" id="GO:0005886">
    <property type="term" value="C:plasma membrane"/>
    <property type="evidence" value="ECO:0007669"/>
    <property type="project" value="UniProtKB-SubCell"/>
</dbReference>
<evidence type="ECO:0000256" key="1">
    <source>
        <dbReference type="ARBA" id="ARBA00004651"/>
    </source>
</evidence>
<sequence length="407" mass="44586">MNDADFQINAQDIKPFLLKEQLPHILILTCIFFLNILARYLWGPLIVNIEKDLGISHAQAGSIFINITSGYFIGVIGSWIFSSKLNHRNTIVLSCYTCGLSLMMFMVSGTSLLFFKIMLIVVGATAGLYLPSAIASLAYNLEPKDFGRAFAIHEISPSLALIIGPLLAEFLLGWGSWRIVLGPIVVGFFVMGLLYRIKNVTGDYKSDPLTIRNVIRVLSQPVFWIMLILFTLGIGANVGIYSMTPLYLQIERGMGQTYTNLIMAVARVAAMFSPLVVGWLAGRYGPRPVIAFTNLLTGTTTILLGLCPNKWLWLPLFFQPIFATALFPPAYAVLADAVPSGLRSSIIALLMPVAMLLGGGIFPIILGAFGDAHRFYAGFIYMGILVAVSALFMLFAILVGKGIRDRV</sequence>
<evidence type="ECO:0000256" key="6">
    <source>
        <dbReference type="SAM" id="Phobius"/>
    </source>
</evidence>
<proteinExistence type="predicted"/>
<feature type="transmembrane region" description="Helical" evidence="6">
    <location>
        <begin position="312"/>
        <end position="334"/>
    </location>
</feature>
<evidence type="ECO:0000313" key="9">
    <source>
        <dbReference type="Proteomes" id="UP000030661"/>
    </source>
</evidence>
<evidence type="ECO:0000256" key="5">
    <source>
        <dbReference type="ARBA" id="ARBA00023136"/>
    </source>
</evidence>
<name>A0A081BVM5_VECG1</name>
<dbReference type="PROSITE" id="PS50850">
    <property type="entry name" value="MFS"/>
    <property type="match status" value="1"/>
</dbReference>
<organism evidence="8">
    <name type="scientific">Vecturithrix granuli</name>
    <dbReference type="NCBI Taxonomy" id="1499967"/>
    <lineage>
        <taxon>Bacteria</taxon>
        <taxon>Candidatus Moduliflexota</taxon>
        <taxon>Candidatus Vecturitrichia</taxon>
        <taxon>Candidatus Vecturitrichales</taxon>
        <taxon>Candidatus Vecturitrichaceae</taxon>
        <taxon>Candidatus Vecturithrix</taxon>
    </lineage>
</organism>
<dbReference type="GO" id="GO:0022857">
    <property type="term" value="F:transmembrane transporter activity"/>
    <property type="evidence" value="ECO:0007669"/>
    <property type="project" value="InterPro"/>
</dbReference>
<feature type="transmembrane region" description="Helical" evidence="6">
    <location>
        <begin position="261"/>
        <end position="282"/>
    </location>
</feature>
<keyword evidence="9" id="KW-1185">Reference proteome</keyword>
<dbReference type="STRING" id="1499967.U27_03342"/>
<dbReference type="Proteomes" id="UP000030661">
    <property type="component" value="Unassembled WGS sequence"/>
</dbReference>
<dbReference type="SUPFAM" id="SSF103473">
    <property type="entry name" value="MFS general substrate transporter"/>
    <property type="match status" value="1"/>
</dbReference>
<dbReference type="PANTHER" id="PTHR43124:SF3">
    <property type="entry name" value="CHLORAMPHENICOL EFFLUX PUMP RV0191"/>
    <property type="match status" value="1"/>
</dbReference>
<keyword evidence="3 6" id="KW-0812">Transmembrane</keyword>
<feature type="transmembrane region" description="Helical" evidence="6">
    <location>
        <begin position="89"/>
        <end position="107"/>
    </location>
</feature>
<feature type="transmembrane region" description="Helical" evidence="6">
    <location>
        <begin position="375"/>
        <end position="399"/>
    </location>
</feature>
<feature type="domain" description="Major facilitator superfamily (MFS) profile" evidence="7">
    <location>
        <begin position="24"/>
        <end position="401"/>
    </location>
</feature>
<feature type="transmembrane region" description="Helical" evidence="6">
    <location>
        <begin position="150"/>
        <end position="168"/>
    </location>
</feature>